<dbReference type="PANTHER" id="PTHR43130">
    <property type="entry name" value="ARAC-FAMILY TRANSCRIPTIONAL REGULATOR"/>
    <property type="match status" value="1"/>
</dbReference>
<gene>
    <name evidence="4" type="primary">cdhR_2</name>
    <name evidence="4" type="ORF">PS712_01170</name>
</gene>
<dbReference type="InterPro" id="IPR018060">
    <property type="entry name" value="HTH_AraC"/>
</dbReference>
<dbReference type="SMART" id="SM00342">
    <property type="entry name" value="HTH_ARAC"/>
    <property type="match status" value="1"/>
</dbReference>
<dbReference type="PROSITE" id="PS01124">
    <property type="entry name" value="HTH_ARAC_FAMILY_2"/>
    <property type="match status" value="1"/>
</dbReference>
<sequence>MITVAFVVFEGFQSMALAAMPVFEYANFSAGEALYDVRVVSDEGHPLRASGGLSVGTEAFDARVFDTVIVVGGDSILEQAPDAVLDYLRTSVNTARRTASICSGAFVLAQAGLLEGKRATTHWAYARQLQERFAGIHVEADRIYVIDGSIWTSAGMTAGIDLALAMVEKDHGADLARSVAQKLVMYHRRAGGQSQHSALLELEPKSDRIQTVLSYAREHLDQALSVEQLAEVARLSPRQFSRAFRAETGQSPAKAIENLRLEAARQMLERGRLTLDQIALETGFSDRRRMREAFLRAFGQPPQVIRRSARLEIST</sequence>
<accession>A0A5E7ATG4</accession>
<dbReference type="CDD" id="cd03137">
    <property type="entry name" value="GATase1_AraC_1"/>
    <property type="match status" value="1"/>
</dbReference>
<dbReference type="AlphaFoldDB" id="A0A5E7ATG4"/>
<dbReference type="InterPro" id="IPR002818">
    <property type="entry name" value="DJ-1/PfpI"/>
</dbReference>
<evidence type="ECO:0000313" key="5">
    <source>
        <dbReference type="Proteomes" id="UP000326018"/>
    </source>
</evidence>
<dbReference type="SUPFAM" id="SSF52317">
    <property type="entry name" value="Class I glutamine amidotransferase-like"/>
    <property type="match status" value="1"/>
</dbReference>
<keyword evidence="1" id="KW-0805">Transcription regulation</keyword>
<dbReference type="RefSeq" id="WP_150701423.1">
    <property type="nucleotide sequence ID" value="NZ_CABVIB010000004.1"/>
</dbReference>
<dbReference type="InterPro" id="IPR009057">
    <property type="entry name" value="Homeodomain-like_sf"/>
</dbReference>
<dbReference type="Gene3D" id="1.10.10.60">
    <property type="entry name" value="Homeodomain-like"/>
    <property type="match status" value="1"/>
</dbReference>
<dbReference type="OrthoDB" id="9803764at2"/>
<dbReference type="GO" id="GO:0003700">
    <property type="term" value="F:DNA-binding transcription factor activity"/>
    <property type="evidence" value="ECO:0007669"/>
    <property type="project" value="InterPro"/>
</dbReference>
<evidence type="ECO:0000259" key="3">
    <source>
        <dbReference type="PROSITE" id="PS01124"/>
    </source>
</evidence>
<keyword evidence="2" id="KW-0804">Transcription</keyword>
<dbReference type="SUPFAM" id="SSF46689">
    <property type="entry name" value="Homeodomain-like"/>
    <property type="match status" value="2"/>
</dbReference>
<evidence type="ECO:0000313" key="4">
    <source>
        <dbReference type="EMBL" id="VVN81949.1"/>
    </source>
</evidence>
<dbReference type="InterPro" id="IPR029062">
    <property type="entry name" value="Class_I_gatase-like"/>
</dbReference>
<dbReference type="EMBL" id="CABVIB010000004">
    <property type="protein sequence ID" value="VVN81949.1"/>
    <property type="molecule type" value="Genomic_DNA"/>
</dbReference>
<organism evidence="4 5">
    <name type="scientific">Pseudomonas fluorescens</name>
    <dbReference type="NCBI Taxonomy" id="294"/>
    <lineage>
        <taxon>Bacteria</taxon>
        <taxon>Pseudomonadati</taxon>
        <taxon>Pseudomonadota</taxon>
        <taxon>Gammaproteobacteria</taxon>
        <taxon>Pseudomonadales</taxon>
        <taxon>Pseudomonadaceae</taxon>
        <taxon>Pseudomonas</taxon>
    </lineage>
</organism>
<dbReference type="Proteomes" id="UP000326018">
    <property type="component" value="Unassembled WGS sequence"/>
</dbReference>
<dbReference type="Pfam" id="PF12833">
    <property type="entry name" value="HTH_18"/>
    <property type="match status" value="1"/>
</dbReference>
<name>A0A5E7ATG4_PSEFL</name>
<dbReference type="PANTHER" id="PTHR43130:SF3">
    <property type="entry name" value="HTH-TYPE TRANSCRIPTIONAL REGULATOR RV1931C"/>
    <property type="match status" value="1"/>
</dbReference>
<proteinExistence type="predicted"/>
<reference evidence="4 5" key="1">
    <citation type="submission" date="2019-09" db="EMBL/GenBank/DDBJ databases">
        <authorList>
            <person name="Chandra G."/>
            <person name="Truman W A."/>
        </authorList>
    </citation>
    <scope>NUCLEOTIDE SEQUENCE [LARGE SCALE GENOMIC DNA]</scope>
    <source>
        <strain evidence="4">PS712</strain>
    </source>
</reference>
<dbReference type="Pfam" id="PF01965">
    <property type="entry name" value="DJ-1_PfpI"/>
    <property type="match status" value="1"/>
</dbReference>
<evidence type="ECO:0000256" key="2">
    <source>
        <dbReference type="ARBA" id="ARBA00023163"/>
    </source>
</evidence>
<evidence type="ECO:0000256" key="1">
    <source>
        <dbReference type="ARBA" id="ARBA00023015"/>
    </source>
</evidence>
<feature type="domain" description="HTH araC/xylS-type" evidence="3">
    <location>
        <begin position="210"/>
        <end position="308"/>
    </location>
</feature>
<dbReference type="GO" id="GO:0043565">
    <property type="term" value="F:sequence-specific DNA binding"/>
    <property type="evidence" value="ECO:0007669"/>
    <property type="project" value="InterPro"/>
</dbReference>
<dbReference type="Gene3D" id="3.40.50.880">
    <property type="match status" value="1"/>
</dbReference>
<protein>
    <submittedName>
        <fullName evidence="4">HTH-type transcriptional regulator CdhR</fullName>
    </submittedName>
</protein>
<dbReference type="InterPro" id="IPR052158">
    <property type="entry name" value="INH-QAR"/>
</dbReference>